<accession>A0A8X6RVM9</accession>
<proteinExistence type="predicted"/>
<comment type="caution">
    <text evidence="1">The sequence shown here is derived from an EMBL/GenBank/DDBJ whole genome shotgun (WGS) entry which is preliminary data.</text>
</comment>
<evidence type="ECO:0000313" key="2">
    <source>
        <dbReference type="Proteomes" id="UP000887159"/>
    </source>
</evidence>
<protein>
    <recommendedName>
        <fullName evidence="3">Transposase IS30-like HTH domain-containing protein</fullName>
    </recommendedName>
</protein>
<dbReference type="EMBL" id="BMAU01021231">
    <property type="protein sequence ID" value="GFY01919.1"/>
    <property type="molecule type" value="Genomic_DNA"/>
</dbReference>
<name>A0A8X6RVM9_TRICX</name>
<evidence type="ECO:0000313" key="1">
    <source>
        <dbReference type="EMBL" id="GFY01919.1"/>
    </source>
</evidence>
<organism evidence="1 2">
    <name type="scientific">Trichonephila clavipes</name>
    <name type="common">Golden silk orbweaver</name>
    <name type="synonym">Nephila clavipes</name>
    <dbReference type="NCBI Taxonomy" id="2585209"/>
    <lineage>
        <taxon>Eukaryota</taxon>
        <taxon>Metazoa</taxon>
        <taxon>Ecdysozoa</taxon>
        <taxon>Arthropoda</taxon>
        <taxon>Chelicerata</taxon>
        <taxon>Arachnida</taxon>
        <taxon>Araneae</taxon>
        <taxon>Araneomorphae</taxon>
        <taxon>Entelegynae</taxon>
        <taxon>Araneoidea</taxon>
        <taxon>Nephilidae</taxon>
        <taxon>Trichonephila</taxon>
    </lineage>
</organism>
<evidence type="ECO:0008006" key="3">
    <source>
        <dbReference type="Google" id="ProtNLM"/>
    </source>
</evidence>
<sequence>MHLNVVAWLKIVAMPLVRNKNAYQLVSDFDKGRIVAYRDCDLSYRSIAARVGRDPMTVSRIWNRWA</sequence>
<keyword evidence="2" id="KW-1185">Reference proteome</keyword>
<gene>
    <name evidence="1" type="ORF">TNCV_4796411</name>
</gene>
<dbReference type="AlphaFoldDB" id="A0A8X6RVM9"/>
<reference evidence="1" key="1">
    <citation type="submission" date="2020-08" db="EMBL/GenBank/DDBJ databases">
        <title>Multicomponent nature underlies the extraordinary mechanical properties of spider dragline silk.</title>
        <authorList>
            <person name="Kono N."/>
            <person name="Nakamura H."/>
            <person name="Mori M."/>
            <person name="Yoshida Y."/>
            <person name="Ohtoshi R."/>
            <person name="Malay A.D."/>
            <person name="Moran D.A.P."/>
            <person name="Tomita M."/>
            <person name="Numata K."/>
            <person name="Arakawa K."/>
        </authorList>
    </citation>
    <scope>NUCLEOTIDE SEQUENCE</scope>
</reference>
<dbReference type="Proteomes" id="UP000887159">
    <property type="component" value="Unassembled WGS sequence"/>
</dbReference>